<protein>
    <submittedName>
        <fullName evidence="6">Formylmethanofuran dehydrogenase subunit E</fullName>
    </submittedName>
</protein>
<dbReference type="EMBL" id="FQXS01000025">
    <property type="protein sequence ID" value="SHI05026.1"/>
    <property type="molecule type" value="Genomic_DNA"/>
</dbReference>
<evidence type="ECO:0000259" key="5">
    <source>
        <dbReference type="Pfam" id="PF02663"/>
    </source>
</evidence>
<accession>A0A1M5XZ84</accession>
<dbReference type="InterPro" id="IPR026328">
    <property type="entry name" value="FmdE"/>
</dbReference>
<feature type="domain" description="Formylmethanofuran dehydrogenase subunit E" evidence="5">
    <location>
        <begin position="16"/>
        <end position="151"/>
    </location>
</feature>
<dbReference type="Proteomes" id="UP000184139">
    <property type="component" value="Unassembled WGS sequence"/>
</dbReference>
<dbReference type="SUPFAM" id="SSF143555">
    <property type="entry name" value="FwdE-like"/>
    <property type="match status" value="1"/>
</dbReference>
<evidence type="ECO:0000256" key="1">
    <source>
        <dbReference type="ARBA" id="ARBA00022723"/>
    </source>
</evidence>
<dbReference type="Pfam" id="PF01258">
    <property type="entry name" value="zf-dskA_traR"/>
    <property type="match status" value="1"/>
</dbReference>
<evidence type="ECO:0000313" key="6">
    <source>
        <dbReference type="EMBL" id="SHI05026.1"/>
    </source>
</evidence>
<dbReference type="PANTHER" id="PTHR39418">
    <property type="entry name" value="DEHYDROGENASE-RELATED"/>
    <property type="match status" value="1"/>
</dbReference>
<feature type="domain" description="Zinc finger DksA/TraR C4-type" evidence="4">
    <location>
        <begin position="168"/>
        <end position="201"/>
    </location>
</feature>
<reference evidence="6 7" key="1">
    <citation type="submission" date="2016-11" db="EMBL/GenBank/DDBJ databases">
        <authorList>
            <person name="Jaros S."/>
            <person name="Januszkiewicz K."/>
            <person name="Wedrychowicz H."/>
        </authorList>
    </citation>
    <scope>NUCLEOTIDE SEQUENCE [LARGE SCALE GENOMIC DNA]</scope>
    <source>
        <strain evidence="6 7">DSM 9705</strain>
    </source>
</reference>
<dbReference type="Gene3D" id="3.30.1330.130">
    <property type="match status" value="1"/>
</dbReference>
<evidence type="ECO:0000256" key="2">
    <source>
        <dbReference type="ARBA" id="ARBA00022771"/>
    </source>
</evidence>
<dbReference type="InterPro" id="IPR053194">
    <property type="entry name" value="tRNA_methyltr_O"/>
</dbReference>
<keyword evidence="1" id="KW-0479">Metal-binding</keyword>
<dbReference type="GO" id="GO:0008270">
    <property type="term" value="F:zinc ion binding"/>
    <property type="evidence" value="ECO:0007669"/>
    <property type="project" value="UniProtKB-KW"/>
</dbReference>
<evidence type="ECO:0000256" key="3">
    <source>
        <dbReference type="ARBA" id="ARBA00022833"/>
    </source>
</evidence>
<dbReference type="InterPro" id="IPR003814">
    <property type="entry name" value="FmdEsu_dom"/>
</dbReference>
<evidence type="ECO:0000313" key="7">
    <source>
        <dbReference type="Proteomes" id="UP000184139"/>
    </source>
</evidence>
<organism evidence="6 7">
    <name type="scientific">Desulfofustis glycolicus DSM 9705</name>
    <dbReference type="NCBI Taxonomy" id="1121409"/>
    <lineage>
        <taxon>Bacteria</taxon>
        <taxon>Pseudomonadati</taxon>
        <taxon>Thermodesulfobacteriota</taxon>
        <taxon>Desulfobulbia</taxon>
        <taxon>Desulfobulbales</taxon>
        <taxon>Desulfocapsaceae</taxon>
        <taxon>Desulfofustis</taxon>
    </lineage>
</organism>
<dbReference type="STRING" id="1121409.SAMN02745124_03472"/>
<keyword evidence="7" id="KW-1185">Reference proteome</keyword>
<keyword evidence="3" id="KW-0862">Zinc</keyword>
<dbReference type="OrthoDB" id="9804309at2"/>
<evidence type="ECO:0000259" key="4">
    <source>
        <dbReference type="Pfam" id="PF01258"/>
    </source>
</evidence>
<dbReference type="PANTHER" id="PTHR39418:SF1">
    <property type="entry name" value="DEHYDROGENASE"/>
    <property type="match status" value="1"/>
</dbReference>
<dbReference type="Pfam" id="PF02663">
    <property type="entry name" value="FmdE"/>
    <property type="match status" value="1"/>
</dbReference>
<sequence length="203" mass="22843">MNCSYSASTIDQVVSFHGHRCPGLAIGIRAAELTTREFPDTPGASLVCITETDMCGVDAIQFLTGCTFGKGNLIHRDYGKMAFSFFDRTNDRGIRLVLMDYQTEDERQEMTRLMADSLTGELSSTDQLRLSEMRQRSEEQIMNLPLSELFSVEHLEQSPPRPARILQSLTCAACSETTMESRTRRLGGQTLCIPCFRKIEQKQ</sequence>
<dbReference type="AlphaFoldDB" id="A0A1M5XZ84"/>
<proteinExistence type="predicted"/>
<dbReference type="InterPro" id="IPR000962">
    <property type="entry name" value="Znf_DskA_TraR"/>
</dbReference>
<dbReference type="PIRSF" id="PIRSF006578">
    <property type="entry name" value="FwdE"/>
    <property type="match status" value="1"/>
</dbReference>
<gene>
    <name evidence="6" type="ORF">SAMN02745124_03472</name>
</gene>
<name>A0A1M5XZ84_9BACT</name>
<keyword evidence="2" id="KW-0863">Zinc-finger</keyword>
<dbReference type="RefSeq" id="WP_073378008.1">
    <property type="nucleotide sequence ID" value="NZ_FQXS01000025.1"/>
</dbReference>